<dbReference type="PANTHER" id="PTHR10655">
    <property type="entry name" value="LYSOPHOSPHOLIPASE-RELATED"/>
    <property type="match status" value="1"/>
</dbReference>
<keyword evidence="5" id="KW-1185">Reference proteome</keyword>
<comment type="caution">
    <text evidence="4">The sequence shown here is derived from an EMBL/GenBank/DDBJ whole genome shotgun (WGS) entry which is preliminary data.</text>
</comment>
<dbReference type="InterPro" id="IPR050565">
    <property type="entry name" value="LYPA1-2/EST-like"/>
</dbReference>
<dbReference type="Proteomes" id="UP000658720">
    <property type="component" value="Unassembled WGS sequence"/>
</dbReference>
<dbReference type="InterPro" id="IPR029058">
    <property type="entry name" value="AB_hydrolase_fold"/>
</dbReference>
<accession>A0ABR9VN75</accession>
<proteinExistence type="inferred from homology"/>
<reference evidence="4 5" key="1">
    <citation type="submission" date="2020-10" db="EMBL/GenBank/DDBJ databases">
        <authorList>
            <person name="Castelo-Branco R."/>
            <person name="Eusebio N."/>
            <person name="Adriana R."/>
            <person name="Vieira A."/>
            <person name="Brugerolle De Fraissinette N."/>
            <person name="Rezende De Castro R."/>
            <person name="Schneider M.P."/>
            <person name="Vasconcelos V."/>
            <person name="Leao P.N."/>
        </authorList>
    </citation>
    <scope>NUCLEOTIDE SEQUENCE [LARGE SCALE GENOMIC DNA]</scope>
    <source>
        <strain evidence="4 5">LEGE 00031</strain>
    </source>
</reference>
<comment type="similarity">
    <text evidence="1">Belongs to the AB hydrolase superfamily. AB hydrolase 2 family.</text>
</comment>
<dbReference type="GO" id="GO:0016787">
    <property type="term" value="F:hydrolase activity"/>
    <property type="evidence" value="ECO:0007669"/>
    <property type="project" value="UniProtKB-KW"/>
</dbReference>
<gene>
    <name evidence="4" type="ORF">IQ217_02820</name>
</gene>
<dbReference type="RefSeq" id="WP_194018844.1">
    <property type="nucleotide sequence ID" value="NZ_JADEVV010000005.1"/>
</dbReference>
<dbReference type="InterPro" id="IPR003140">
    <property type="entry name" value="PLipase/COase/thioEstase"/>
</dbReference>
<evidence type="ECO:0000313" key="4">
    <source>
        <dbReference type="EMBL" id="MBE9252804.1"/>
    </source>
</evidence>
<sequence>MALDFSAHPAADLSAIAYPDRGSSPSESDRLLVMLHGWGADARDLADLAPMLDLPNYQWRFVNAPFAHPQIPGGRAWYDLENQSFAGLAQAKQSLRAYLLSLEAETGIPLARTVLGGFSQGGAMALDVGLTLPLAKIFSLSGYLHFQPETQPSLTAPILLIHGSADLVVPVAMAQQTRAELERIGAAVEYQEFPMGHEIPPMVLARLKAFLS</sequence>
<dbReference type="SUPFAM" id="SSF53474">
    <property type="entry name" value="alpha/beta-Hydrolases"/>
    <property type="match status" value="1"/>
</dbReference>
<dbReference type="PANTHER" id="PTHR10655:SF17">
    <property type="entry name" value="LYSOPHOSPHOLIPASE-LIKE PROTEIN 1"/>
    <property type="match status" value="1"/>
</dbReference>
<organism evidence="4 5">
    <name type="scientific">Synechocystis salina LEGE 00031</name>
    <dbReference type="NCBI Taxonomy" id="1828736"/>
    <lineage>
        <taxon>Bacteria</taxon>
        <taxon>Bacillati</taxon>
        <taxon>Cyanobacteriota</taxon>
        <taxon>Cyanophyceae</taxon>
        <taxon>Synechococcales</taxon>
        <taxon>Merismopediaceae</taxon>
        <taxon>Synechocystis</taxon>
    </lineage>
</organism>
<protein>
    <submittedName>
        <fullName evidence="4">Alpha/beta hydrolase</fullName>
    </submittedName>
</protein>
<dbReference type="Gene3D" id="3.40.50.1820">
    <property type="entry name" value="alpha/beta hydrolase"/>
    <property type="match status" value="1"/>
</dbReference>
<name>A0ABR9VN75_9SYNC</name>
<dbReference type="Pfam" id="PF02230">
    <property type="entry name" value="Abhydrolase_2"/>
    <property type="match status" value="1"/>
</dbReference>
<evidence type="ECO:0000256" key="2">
    <source>
        <dbReference type="ARBA" id="ARBA00022801"/>
    </source>
</evidence>
<feature type="domain" description="Phospholipase/carboxylesterase/thioesterase" evidence="3">
    <location>
        <begin position="27"/>
        <end position="212"/>
    </location>
</feature>
<evidence type="ECO:0000256" key="1">
    <source>
        <dbReference type="ARBA" id="ARBA00006499"/>
    </source>
</evidence>
<evidence type="ECO:0000313" key="5">
    <source>
        <dbReference type="Proteomes" id="UP000658720"/>
    </source>
</evidence>
<keyword evidence="2 4" id="KW-0378">Hydrolase</keyword>
<evidence type="ECO:0000259" key="3">
    <source>
        <dbReference type="Pfam" id="PF02230"/>
    </source>
</evidence>
<dbReference type="EMBL" id="JADEVV010000005">
    <property type="protein sequence ID" value="MBE9252804.1"/>
    <property type="molecule type" value="Genomic_DNA"/>
</dbReference>